<dbReference type="EMBL" id="DF820470">
    <property type="protein sequence ID" value="GAK59403.1"/>
    <property type="molecule type" value="Genomic_DNA"/>
</dbReference>
<evidence type="ECO:0000256" key="4">
    <source>
        <dbReference type="ARBA" id="ARBA00023172"/>
    </source>
</evidence>
<keyword evidence="8" id="KW-1185">Reference proteome</keyword>
<dbReference type="GO" id="GO:0003677">
    <property type="term" value="F:DNA binding"/>
    <property type="evidence" value="ECO:0007669"/>
    <property type="project" value="UniProtKB-KW"/>
</dbReference>
<evidence type="ECO:0000313" key="7">
    <source>
        <dbReference type="EMBL" id="GAK59403.1"/>
    </source>
</evidence>
<dbReference type="PANTHER" id="PTHR33258:SF1">
    <property type="entry name" value="TRANSPOSASE INSL FOR INSERTION SEQUENCE ELEMENT IS186A-RELATED"/>
    <property type="match status" value="1"/>
</dbReference>
<reference evidence="7" key="1">
    <citation type="journal article" date="2015" name="PeerJ">
        <title>First genomic representation of candidate bacterial phylum KSB3 points to enhanced environmental sensing as a trigger of wastewater bulking.</title>
        <authorList>
            <person name="Sekiguchi Y."/>
            <person name="Ohashi A."/>
            <person name="Parks D.H."/>
            <person name="Yamauchi T."/>
            <person name="Tyson G.W."/>
            <person name="Hugenholtz P."/>
        </authorList>
    </citation>
    <scope>NUCLEOTIDE SEQUENCE [LARGE SCALE GENOMIC DNA]</scope>
</reference>
<evidence type="ECO:0000259" key="6">
    <source>
        <dbReference type="Pfam" id="PF14294"/>
    </source>
</evidence>
<accession>A0A081C498</accession>
<dbReference type="GO" id="GO:0006313">
    <property type="term" value="P:DNA transposition"/>
    <property type="evidence" value="ECO:0007669"/>
    <property type="project" value="InterPro"/>
</dbReference>
<protein>
    <submittedName>
        <fullName evidence="7">Transposase, IS4 family</fullName>
    </submittedName>
</protein>
<evidence type="ECO:0000256" key="1">
    <source>
        <dbReference type="ARBA" id="ARBA00010075"/>
    </source>
</evidence>
<evidence type="ECO:0000313" key="8">
    <source>
        <dbReference type="Proteomes" id="UP000030661"/>
    </source>
</evidence>
<dbReference type="eggNOG" id="COG3385">
    <property type="taxonomic scope" value="Bacteria"/>
</dbReference>
<dbReference type="GO" id="GO:0004803">
    <property type="term" value="F:transposase activity"/>
    <property type="evidence" value="ECO:0007669"/>
    <property type="project" value="InterPro"/>
</dbReference>
<dbReference type="InterPro" id="IPR002559">
    <property type="entry name" value="Transposase_11"/>
</dbReference>
<proteinExistence type="inferred from homology"/>
<dbReference type="STRING" id="1499967.U27_06387"/>
<sequence length="389" mass="45661">MNQGKTVFSQLMDFLPWYPFDCAVRRYRGDYRIKSFSCHDQLLCMLFGQLSFRDSLRDIVICLQAQQPKLYHMGIRGPVTRSTFADANETRDWRMYAEFAMALIAEARPLYQDHEFHIHLDQIVYALDSTTIDLALSLFPWATFRTTKAAIKLHTLLDVRGSLPVFLNITEGTVHDVTLLDTLPLEPGAIYVMDRGYIDFDRLYRIHGHKATFVIRAKSNLQFRRQYSHAIDKTTGLRCDQTVRLTGFYVAKDYPEPLRRVKYYDQATKRWFVFLSNNFDLDALTIAQLYKQRWQIELFFKWIKQHLKIKGFYGTSQNAVNTQIWIAMCAYVLVAIIKKRLQLDISLYNMLQILSVNLFEKIPLYQLFSPSGYENNEGDTHNQLFLFNL</sequence>
<evidence type="ECO:0000256" key="2">
    <source>
        <dbReference type="ARBA" id="ARBA00022578"/>
    </source>
</evidence>
<keyword evidence="4" id="KW-0233">DNA recombination</keyword>
<dbReference type="Gene3D" id="3.90.350.10">
    <property type="entry name" value="Transposase Inhibitor Protein From Tn5, Chain A, domain 1"/>
    <property type="match status" value="1"/>
</dbReference>
<keyword evidence="3" id="KW-0238">DNA-binding</keyword>
<dbReference type="SUPFAM" id="SSF53098">
    <property type="entry name" value="Ribonuclease H-like"/>
    <property type="match status" value="1"/>
</dbReference>
<dbReference type="Pfam" id="PF14294">
    <property type="entry name" value="DUF4372"/>
    <property type="match status" value="1"/>
</dbReference>
<dbReference type="NCBIfam" id="NF033592">
    <property type="entry name" value="transpos_IS4_1"/>
    <property type="match status" value="1"/>
</dbReference>
<dbReference type="Proteomes" id="UP000030661">
    <property type="component" value="Unassembled WGS sequence"/>
</dbReference>
<dbReference type="InterPro" id="IPR012337">
    <property type="entry name" value="RNaseH-like_sf"/>
</dbReference>
<feature type="domain" description="DUF4372" evidence="6">
    <location>
        <begin position="3"/>
        <end position="76"/>
    </location>
</feature>
<evidence type="ECO:0000256" key="3">
    <source>
        <dbReference type="ARBA" id="ARBA00023125"/>
    </source>
</evidence>
<dbReference type="InterPro" id="IPR025399">
    <property type="entry name" value="DUF4372"/>
</dbReference>
<evidence type="ECO:0000259" key="5">
    <source>
        <dbReference type="Pfam" id="PF01609"/>
    </source>
</evidence>
<name>A0A081C498_VECG1</name>
<dbReference type="HOGENOM" id="CLU_043140_0_0_0"/>
<gene>
    <name evidence="7" type="ORF">U27_06387</name>
</gene>
<comment type="similarity">
    <text evidence="1">Belongs to the transposase 11 family.</text>
</comment>
<dbReference type="AlphaFoldDB" id="A0A081C498"/>
<feature type="domain" description="Transposase IS4-like" evidence="5">
    <location>
        <begin position="122"/>
        <end position="333"/>
    </location>
</feature>
<dbReference type="InterPro" id="IPR047952">
    <property type="entry name" value="Transpos_IS4"/>
</dbReference>
<organism evidence="7">
    <name type="scientific">Vecturithrix granuli</name>
    <dbReference type="NCBI Taxonomy" id="1499967"/>
    <lineage>
        <taxon>Bacteria</taxon>
        <taxon>Candidatus Moduliflexota</taxon>
        <taxon>Candidatus Vecturitrichia</taxon>
        <taxon>Candidatus Vecturitrichales</taxon>
        <taxon>Candidatus Vecturitrichaceae</taxon>
        <taxon>Candidatus Vecturithrix</taxon>
    </lineage>
</organism>
<dbReference type="PANTHER" id="PTHR33258">
    <property type="entry name" value="TRANSPOSASE INSL FOR INSERTION SEQUENCE ELEMENT IS186A-RELATED"/>
    <property type="match status" value="1"/>
</dbReference>
<dbReference type="Pfam" id="PF01609">
    <property type="entry name" value="DDE_Tnp_1"/>
    <property type="match status" value="1"/>
</dbReference>
<keyword evidence="2" id="KW-0815">Transposition</keyword>